<dbReference type="PANTHER" id="PTHR33607">
    <property type="entry name" value="ENDONUCLEASE-1"/>
    <property type="match status" value="1"/>
</dbReference>
<dbReference type="InterPro" id="IPR007346">
    <property type="entry name" value="Endonuclease-I"/>
</dbReference>
<evidence type="ECO:0000313" key="6">
    <source>
        <dbReference type="Proteomes" id="UP000587002"/>
    </source>
</evidence>
<dbReference type="InterPro" id="IPR044925">
    <property type="entry name" value="His-Me_finger_sf"/>
</dbReference>
<accession>A0A853AQ84</accession>
<protein>
    <submittedName>
        <fullName evidence="5">Endonuclease I</fullName>
    </submittedName>
</protein>
<dbReference type="GO" id="GO:0004519">
    <property type="term" value="F:endonuclease activity"/>
    <property type="evidence" value="ECO:0007669"/>
    <property type="project" value="UniProtKB-KW"/>
</dbReference>
<feature type="chain" id="PRO_5032298402" evidence="4">
    <location>
        <begin position="28"/>
        <end position="257"/>
    </location>
</feature>
<dbReference type="RefSeq" id="WP_179722533.1">
    <property type="nucleotide sequence ID" value="NZ_BAABFH010000001.1"/>
</dbReference>
<keyword evidence="4" id="KW-0732">Signal</keyword>
<evidence type="ECO:0000256" key="2">
    <source>
        <dbReference type="ARBA" id="ARBA00022801"/>
    </source>
</evidence>
<keyword evidence="6" id="KW-1185">Reference proteome</keyword>
<dbReference type="GO" id="GO:0016787">
    <property type="term" value="F:hydrolase activity"/>
    <property type="evidence" value="ECO:0007669"/>
    <property type="project" value="UniProtKB-KW"/>
</dbReference>
<reference evidence="5 6" key="1">
    <citation type="submission" date="2020-07" db="EMBL/GenBank/DDBJ databases">
        <title>Sequencing the genomes of 1000 actinobacteria strains.</title>
        <authorList>
            <person name="Klenk H.-P."/>
        </authorList>
    </citation>
    <scope>NUCLEOTIDE SEQUENCE [LARGE SCALE GENOMIC DNA]</scope>
    <source>
        <strain evidence="5 6">DSM 44065</strain>
    </source>
</reference>
<dbReference type="Proteomes" id="UP000587002">
    <property type="component" value="Unassembled WGS sequence"/>
</dbReference>
<feature type="signal peptide" evidence="4">
    <location>
        <begin position="1"/>
        <end position="27"/>
    </location>
</feature>
<gene>
    <name evidence="5" type="ORF">HNR68_003533</name>
</gene>
<evidence type="ECO:0000256" key="3">
    <source>
        <dbReference type="SAM" id="MobiDB-lite"/>
    </source>
</evidence>
<dbReference type="Pfam" id="PF04231">
    <property type="entry name" value="Endonuclease_1"/>
    <property type="match status" value="1"/>
</dbReference>
<comment type="caution">
    <text evidence="5">The sequence shown here is derived from an EMBL/GenBank/DDBJ whole genome shotgun (WGS) entry which is preliminary data.</text>
</comment>
<evidence type="ECO:0000256" key="1">
    <source>
        <dbReference type="ARBA" id="ARBA00022722"/>
    </source>
</evidence>
<name>A0A853AQ84_9PSEU</name>
<feature type="region of interest" description="Disordered" evidence="3">
    <location>
        <begin position="140"/>
        <end position="166"/>
    </location>
</feature>
<evidence type="ECO:0000313" key="5">
    <source>
        <dbReference type="EMBL" id="NYI84903.1"/>
    </source>
</evidence>
<dbReference type="SUPFAM" id="SSF54060">
    <property type="entry name" value="His-Me finger endonucleases"/>
    <property type="match status" value="1"/>
</dbReference>
<organism evidence="5 6">
    <name type="scientific">Saccharopolyspora hordei</name>
    <dbReference type="NCBI Taxonomy" id="1838"/>
    <lineage>
        <taxon>Bacteria</taxon>
        <taxon>Bacillati</taxon>
        <taxon>Actinomycetota</taxon>
        <taxon>Actinomycetes</taxon>
        <taxon>Pseudonocardiales</taxon>
        <taxon>Pseudonocardiaceae</taxon>
        <taxon>Saccharopolyspora</taxon>
    </lineage>
</organism>
<keyword evidence="2" id="KW-0378">Hydrolase</keyword>
<keyword evidence="5" id="KW-0255">Endonuclease</keyword>
<dbReference type="AlphaFoldDB" id="A0A853AQ84"/>
<dbReference type="EMBL" id="JACCFJ010000001">
    <property type="protein sequence ID" value="NYI84903.1"/>
    <property type="molecule type" value="Genomic_DNA"/>
</dbReference>
<keyword evidence="1" id="KW-0540">Nuclease</keyword>
<evidence type="ECO:0000256" key="4">
    <source>
        <dbReference type="SAM" id="SignalP"/>
    </source>
</evidence>
<sequence length="257" mass="28350">MKTTRWKPLTLALGIALVAVPVPSAGASTVDDYYEGALGKTGPELEAALHEIISSGTTTLTYDEVWDALKATDEDPDNPNNVVLLYSGRSQSKDSNGGGADEWNREHVWAKSHGDFGTAPGPGTDVHHLRATDVSVNAERGNKDFDAGGDEVAEAPGNFTDDDSWEPRDEVKGDIARMVFYMSVRYEGDDGFADLEVNDEVDNGSAPNIGRLSVLKQWHEQDPPDAAEQRRNQVIFDQFQHNRNPFIDHPEWVEEIW</sequence>
<dbReference type="PANTHER" id="PTHR33607:SF2">
    <property type="entry name" value="ENDONUCLEASE-1"/>
    <property type="match status" value="1"/>
</dbReference>
<proteinExistence type="predicted"/>